<gene>
    <name evidence="4" type="ORF">GCM10009409_21150</name>
</gene>
<dbReference type="PANTHER" id="PTHR43656">
    <property type="entry name" value="BINDING OXIDOREDUCTASE, PUTATIVE (AFU_ORTHOLOGUE AFUA_2G08260)-RELATED"/>
    <property type="match status" value="1"/>
</dbReference>
<evidence type="ECO:0000256" key="1">
    <source>
        <dbReference type="ARBA" id="ARBA00022630"/>
    </source>
</evidence>
<dbReference type="Gene3D" id="3.20.20.70">
    <property type="entry name" value="Aldolase class I"/>
    <property type="match status" value="1"/>
</dbReference>
<dbReference type="CDD" id="cd02803">
    <property type="entry name" value="OYE_like_FMN_family"/>
    <property type="match status" value="1"/>
</dbReference>
<sequence>MSTLFTETRIGNMALKNRFVRSATWENMATEDGHMTEKLYGIYEELAKGEVGLIVTGYANIVEEEKPNAGMMGMYNDSFVDEYQKLTDLVHVYDAKIIMQLAYGGTKTTHNIGERVIYAPSEVCERGTKTLGKAMTKAEIDYIVQAFAQASRRAQKSGFDGVEIHAAHTYLINQFLSPYYNRREDEYGGSLDNRMRFLLDIYAETRKLVGDDYPILVKLTASEFFEGGLTFDETRTVCQKLAAIGVDAIIISGNIHGKANTMVGEFFDGYTIQEEGYFHEYGHAISQDVNVPIITVGGLTDIDAIEEIANTTDIQFFALSRPLLSEPHLIKRWKEGDRAPVECERCSKCRTKRGNFCVVNKDRKLQLASL</sequence>
<proteinExistence type="predicted"/>
<evidence type="ECO:0000256" key="2">
    <source>
        <dbReference type="ARBA" id="ARBA00023002"/>
    </source>
</evidence>
<dbReference type="InterPro" id="IPR051799">
    <property type="entry name" value="NADH_flavin_oxidoreductase"/>
</dbReference>
<dbReference type="SUPFAM" id="SSF51395">
    <property type="entry name" value="FMN-linked oxidoreductases"/>
    <property type="match status" value="1"/>
</dbReference>
<organism evidence="4 5">
    <name type="scientific">Shewanella saliphila</name>
    <dbReference type="NCBI Taxonomy" id="2282698"/>
    <lineage>
        <taxon>Bacteria</taxon>
        <taxon>Pseudomonadati</taxon>
        <taxon>Pseudomonadota</taxon>
        <taxon>Gammaproteobacteria</taxon>
        <taxon>Alteromonadales</taxon>
        <taxon>Shewanellaceae</taxon>
        <taxon>Shewanella</taxon>
    </lineage>
</organism>
<name>A0ABQ2Q8I7_9GAMM</name>
<keyword evidence="5" id="KW-1185">Reference proteome</keyword>
<feature type="domain" description="NADH:flavin oxidoreductase/NADH oxidase N-terminal" evidence="3">
    <location>
        <begin position="4"/>
        <end position="336"/>
    </location>
</feature>
<protein>
    <submittedName>
        <fullName evidence="4">Oxidoreductase</fullName>
    </submittedName>
</protein>
<evidence type="ECO:0000313" key="4">
    <source>
        <dbReference type="EMBL" id="GGP54617.1"/>
    </source>
</evidence>
<keyword evidence="1" id="KW-0285">Flavoprotein</keyword>
<accession>A0ABQ2Q8I7</accession>
<dbReference type="Proteomes" id="UP000654367">
    <property type="component" value="Unassembled WGS sequence"/>
</dbReference>
<evidence type="ECO:0000313" key="5">
    <source>
        <dbReference type="Proteomes" id="UP000654367"/>
    </source>
</evidence>
<keyword evidence="2" id="KW-0560">Oxidoreductase</keyword>
<dbReference type="InterPro" id="IPR001155">
    <property type="entry name" value="OxRdtase_FMN_N"/>
</dbReference>
<dbReference type="PANTHER" id="PTHR43656:SF2">
    <property type="entry name" value="BINDING OXIDOREDUCTASE, PUTATIVE (AFU_ORTHOLOGUE AFUA_2G08260)-RELATED"/>
    <property type="match status" value="1"/>
</dbReference>
<dbReference type="EMBL" id="BMQV01000019">
    <property type="protein sequence ID" value="GGP54617.1"/>
    <property type="molecule type" value="Genomic_DNA"/>
</dbReference>
<comment type="caution">
    <text evidence="4">The sequence shown here is derived from an EMBL/GenBank/DDBJ whole genome shotgun (WGS) entry which is preliminary data.</text>
</comment>
<dbReference type="Pfam" id="PF00724">
    <property type="entry name" value="Oxidored_FMN"/>
    <property type="match status" value="1"/>
</dbReference>
<dbReference type="RefSeq" id="WP_188920131.1">
    <property type="nucleotide sequence ID" value="NZ_BMQV01000019.1"/>
</dbReference>
<dbReference type="InterPro" id="IPR013785">
    <property type="entry name" value="Aldolase_TIM"/>
</dbReference>
<reference evidence="5" key="1">
    <citation type="journal article" date="2019" name="Int. J. Syst. Evol. Microbiol.">
        <title>The Global Catalogue of Microorganisms (GCM) 10K type strain sequencing project: providing services to taxonomists for standard genome sequencing and annotation.</title>
        <authorList>
            <consortium name="The Broad Institute Genomics Platform"/>
            <consortium name="The Broad Institute Genome Sequencing Center for Infectious Disease"/>
            <person name="Wu L."/>
            <person name="Ma J."/>
        </authorList>
    </citation>
    <scope>NUCLEOTIDE SEQUENCE [LARGE SCALE GENOMIC DNA]</scope>
    <source>
        <strain evidence="5">JCM 32304</strain>
    </source>
</reference>
<evidence type="ECO:0000259" key="3">
    <source>
        <dbReference type="Pfam" id="PF00724"/>
    </source>
</evidence>